<dbReference type="AlphaFoldDB" id="A0A8H3XAE2"/>
<dbReference type="GO" id="GO:0032259">
    <property type="term" value="P:methylation"/>
    <property type="evidence" value="ECO:0007669"/>
    <property type="project" value="UniProtKB-KW"/>
</dbReference>
<dbReference type="InterPro" id="IPR041698">
    <property type="entry name" value="Methyltransf_25"/>
</dbReference>
<accession>A0A8H3XAE2</accession>
<proteinExistence type="predicted"/>
<sequence>MSLAHLFGNSEEYENINFYIHQALEIAFNGNIGAPVHEKLQTGAKVLEFGCGTGIWTTEVATEYPNSKFYAVDFTTKDLNDDNITFINCDIHQTLPFPDNEFDYVFSRNKTEFFSKELFQGYLFEILRVLKPEGWLEIVHSLYANDDGGIISKRVDEIISWHKERGIDFDLLTQLEDYLEMTGKAEFISSQIAKIPLGGVGFGEFTHDVVVDHIKLSQDVGVTFAESGGGSTEELENQMKKNRGEIYSKQKRVFARKKDTGILKEA</sequence>
<gene>
    <name evidence="2" type="ORF">F8M41_004870</name>
</gene>
<dbReference type="InterPro" id="IPR029063">
    <property type="entry name" value="SAM-dependent_MTases_sf"/>
</dbReference>
<dbReference type="PANTHER" id="PTHR43591">
    <property type="entry name" value="METHYLTRANSFERASE"/>
    <property type="match status" value="1"/>
</dbReference>
<evidence type="ECO:0000313" key="3">
    <source>
        <dbReference type="Proteomes" id="UP000439903"/>
    </source>
</evidence>
<reference evidence="2 3" key="1">
    <citation type="journal article" date="2019" name="Environ. Microbiol.">
        <title>At the nexus of three kingdoms: the genome of the mycorrhizal fungus Gigaspora margarita provides insights into plant, endobacterial and fungal interactions.</title>
        <authorList>
            <person name="Venice F."/>
            <person name="Ghignone S."/>
            <person name="Salvioli di Fossalunga A."/>
            <person name="Amselem J."/>
            <person name="Novero M."/>
            <person name="Xianan X."/>
            <person name="Sedzielewska Toro K."/>
            <person name="Morin E."/>
            <person name="Lipzen A."/>
            <person name="Grigoriev I.V."/>
            <person name="Henrissat B."/>
            <person name="Martin F.M."/>
            <person name="Bonfante P."/>
        </authorList>
    </citation>
    <scope>NUCLEOTIDE SEQUENCE [LARGE SCALE GENOMIC DNA]</scope>
    <source>
        <strain evidence="2 3">BEG34</strain>
    </source>
</reference>
<feature type="domain" description="Methyltransferase" evidence="1">
    <location>
        <begin position="46"/>
        <end position="134"/>
    </location>
</feature>
<dbReference type="GO" id="GO:0008168">
    <property type="term" value="F:methyltransferase activity"/>
    <property type="evidence" value="ECO:0007669"/>
    <property type="project" value="UniProtKB-KW"/>
</dbReference>
<evidence type="ECO:0000259" key="1">
    <source>
        <dbReference type="Pfam" id="PF13649"/>
    </source>
</evidence>
<comment type="caution">
    <text evidence="2">The sequence shown here is derived from an EMBL/GenBank/DDBJ whole genome shotgun (WGS) entry which is preliminary data.</text>
</comment>
<dbReference type="OrthoDB" id="506498at2759"/>
<dbReference type="EMBL" id="WTPW01001451">
    <property type="protein sequence ID" value="KAF0434865.1"/>
    <property type="molecule type" value="Genomic_DNA"/>
</dbReference>
<protein>
    <submittedName>
        <fullName evidence="2">S-adenosyl-L-methionine-dependent methyltransferase</fullName>
    </submittedName>
</protein>
<name>A0A8H3XAE2_GIGMA</name>
<dbReference type="Pfam" id="PF13649">
    <property type="entry name" value="Methyltransf_25"/>
    <property type="match status" value="1"/>
</dbReference>
<dbReference type="PANTHER" id="PTHR43591:SF24">
    <property type="entry name" value="2-METHOXY-6-POLYPRENYL-1,4-BENZOQUINOL METHYLASE, MITOCHONDRIAL"/>
    <property type="match status" value="1"/>
</dbReference>
<evidence type="ECO:0000313" key="2">
    <source>
        <dbReference type="EMBL" id="KAF0434865.1"/>
    </source>
</evidence>
<dbReference type="SUPFAM" id="SSF53335">
    <property type="entry name" value="S-adenosyl-L-methionine-dependent methyltransferases"/>
    <property type="match status" value="1"/>
</dbReference>
<keyword evidence="3" id="KW-1185">Reference proteome</keyword>
<dbReference type="CDD" id="cd02440">
    <property type="entry name" value="AdoMet_MTases"/>
    <property type="match status" value="1"/>
</dbReference>
<keyword evidence="2" id="KW-0489">Methyltransferase</keyword>
<keyword evidence="2" id="KW-0808">Transferase</keyword>
<organism evidence="2 3">
    <name type="scientific">Gigaspora margarita</name>
    <dbReference type="NCBI Taxonomy" id="4874"/>
    <lineage>
        <taxon>Eukaryota</taxon>
        <taxon>Fungi</taxon>
        <taxon>Fungi incertae sedis</taxon>
        <taxon>Mucoromycota</taxon>
        <taxon>Glomeromycotina</taxon>
        <taxon>Glomeromycetes</taxon>
        <taxon>Diversisporales</taxon>
        <taxon>Gigasporaceae</taxon>
        <taxon>Gigaspora</taxon>
    </lineage>
</organism>
<dbReference type="Proteomes" id="UP000439903">
    <property type="component" value="Unassembled WGS sequence"/>
</dbReference>
<dbReference type="Gene3D" id="3.40.50.150">
    <property type="entry name" value="Vaccinia Virus protein VP39"/>
    <property type="match status" value="1"/>
</dbReference>